<keyword evidence="3" id="KW-0539">Nucleus</keyword>
<feature type="domain" description="Myb-like" evidence="5">
    <location>
        <begin position="376"/>
        <end position="420"/>
    </location>
</feature>
<evidence type="ECO:0000259" key="5">
    <source>
        <dbReference type="PROSITE" id="PS50090"/>
    </source>
</evidence>
<feature type="compositionally biased region" description="Basic residues" evidence="4">
    <location>
        <begin position="7"/>
        <end position="20"/>
    </location>
</feature>
<feature type="region of interest" description="Disordered" evidence="4">
    <location>
        <begin position="30"/>
        <end position="93"/>
    </location>
</feature>
<dbReference type="PANTHER" id="PTHR46380">
    <property type="entry name" value="CYCLIN-D-BINDING MYB-LIKE TRANSCRIPTION FACTOR 1"/>
    <property type="match status" value="1"/>
</dbReference>
<sequence>MADSSKKKNSSKKKSKKLFSHKTVKQYEEIFDDRSQHQSLMKRKHLKKSKEAKEFHPYDQSSFIDTTPHVNLFKKKRKKEEKETPQKQQTKKYDLPTMITLSSSDENLEQSNDQTEKIADSCDTDHQSVTKVIKDVPRKRDRKQEKVMNRTRKHLHYDSSFSISPVSGKQSVEHYQTEMADYLNSPGQVCKLSKLDTVYGNINFNDFDKNKLPPKDDLLLSWHATQKTLDEKGVKYVAGKWTEFELSILNANIKKFVDENGITDFKKFYNDHNAVKPPNMYVELGQNIYRTIRKIKFKVELLYDKSYIDASKSNSYSKEEIKNLFELYKVYGPRWKLIGKEMGRKPSSVKSRYANSKMFYNFEDNMKIGPSNSDFFTKEEDRKLTELVNQISKDYSGNIHWSHVSKLMGTRTADACRQRWLLFHQNRDQISKPNILLRKTMRSVVDSLVKSNITDQCSIDWTAILKEINSEISVTLIKKSFSRYMNAEKLKNKTFQQRLLFLKNKFDTKSILKF</sequence>
<evidence type="ECO:0000256" key="2">
    <source>
        <dbReference type="ARBA" id="ARBA00023125"/>
    </source>
</evidence>
<dbReference type="InterPro" id="IPR009057">
    <property type="entry name" value="Homeodomain-like_sf"/>
</dbReference>
<dbReference type="Pfam" id="PF00249">
    <property type="entry name" value="Myb_DNA-binding"/>
    <property type="match status" value="2"/>
</dbReference>
<feature type="compositionally biased region" description="Polar residues" evidence="4">
    <location>
        <begin position="59"/>
        <end position="69"/>
    </location>
</feature>
<evidence type="ECO:0000256" key="1">
    <source>
        <dbReference type="ARBA" id="ARBA00004123"/>
    </source>
</evidence>
<dbReference type="InterPro" id="IPR017930">
    <property type="entry name" value="Myb_dom"/>
</dbReference>
<reference evidence="7" key="1">
    <citation type="submission" date="2025-05" db="UniProtKB">
        <authorList>
            <consortium name="RefSeq"/>
        </authorList>
    </citation>
    <scope>NUCLEOTIDE SEQUENCE [LARGE SCALE GENOMIC DNA]</scope>
</reference>
<dbReference type="PROSITE" id="PS50090">
    <property type="entry name" value="MYB_LIKE"/>
    <property type="match status" value="1"/>
</dbReference>
<evidence type="ECO:0000256" key="4">
    <source>
        <dbReference type="SAM" id="MobiDB-lite"/>
    </source>
</evidence>
<evidence type="ECO:0000313" key="7">
    <source>
        <dbReference type="Proteomes" id="UP001652625"/>
    </source>
</evidence>
<keyword evidence="2" id="KW-0238">DNA-binding</keyword>
<accession>A0ABM4BBE5</accession>
<comment type="subcellular location">
    <subcellularLocation>
        <location evidence="1">Nucleus</location>
    </subcellularLocation>
</comment>
<dbReference type="Gene3D" id="1.10.10.60">
    <property type="entry name" value="Homeodomain-like"/>
    <property type="match status" value="2"/>
</dbReference>
<evidence type="ECO:0000259" key="6">
    <source>
        <dbReference type="PROSITE" id="PS51294"/>
    </source>
</evidence>
<proteinExistence type="predicted"/>
<dbReference type="CDD" id="cd00167">
    <property type="entry name" value="SANT"/>
    <property type="match status" value="2"/>
</dbReference>
<dbReference type="GeneID" id="136076751"/>
<organism evidence="7 8">
    <name type="scientific">Hydra vulgaris</name>
    <name type="common">Hydra</name>
    <name type="synonym">Hydra attenuata</name>
    <dbReference type="NCBI Taxonomy" id="6087"/>
    <lineage>
        <taxon>Eukaryota</taxon>
        <taxon>Metazoa</taxon>
        <taxon>Cnidaria</taxon>
        <taxon>Hydrozoa</taxon>
        <taxon>Hydroidolina</taxon>
        <taxon>Anthoathecata</taxon>
        <taxon>Aplanulata</taxon>
        <taxon>Hydridae</taxon>
        <taxon>Hydra</taxon>
    </lineage>
</organism>
<dbReference type="SMART" id="SM00717">
    <property type="entry name" value="SANT"/>
    <property type="match status" value="2"/>
</dbReference>
<dbReference type="InterPro" id="IPR051651">
    <property type="entry name" value="DMTF1_DNA-bind_reg"/>
</dbReference>
<name>A0ABM4BBE5_HYDVU</name>
<dbReference type="PANTHER" id="PTHR46380:SF2">
    <property type="entry name" value="CYCLIN-D-BINDING MYB-LIKE TRANSCRIPTION FACTOR 1"/>
    <property type="match status" value="1"/>
</dbReference>
<evidence type="ECO:0000256" key="3">
    <source>
        <dbReference type="ARBA" id="ARBA00023242"/>
    </source>
</evidence>
<dbReference type="Proteomes" id="UP001652625">
    <property type="component" value="Chromosome 02"/>
</dbReference>
<feature type="region of interest" description="Disordered" evidence="4">
    <location>
        <begin position="1"/>
        <end position="20"/>
    </location>
</feature>
<reference evidence="8" key="2">
    <citation type="submission" date="2025-08" db="UniProtKB">
        <authorList>
            <consortium name="RefSeq"/>
        </authorList>
    </citation>
    <scope>IDENTIFICATION</scope>
</reference>
<feature type="domain" description="HTH myb-type" evidence="6">
    <location>
        <begin position="376"/>
        <end position="428"/>
    </location>
</feature>
<keyword evidence="7" id="KW-1185">Reference proteome</keyword>
<gene>
    <name evidence="8" type="primary">LOC136076751</name>
</gene>
<dbReference type="RefSeq" id="XP_065646246.1">
    <property type="nucleotide sequence ID" value="XM_065790174.1"/>
</dbReference>
<protein>
    <submittedName>
        <fullName evidence="8">Uncharacterized protein LOC136076751 isoform X1</fullName>
    </submittedName>
</protein>
<dbReference type="PROSITE" id="PS51294">
    <property type="entry name" value="HTH_MYB"/>
    <property type="match status" value="1"/>
</dbReference>
<dbReference type="SUPFAM" id="SSF46689">
    <property type="entry name" value="Homeodomain-like"/>
    <property type="match status" value="2"/>
</dbReference>
<dbReference type="InterPro" id="IPR001005">
    <property type="entry name" value="SANT/Myb"/>
</dbReference>
<evidence type="ECO:0000313" key="8">
    <source>
        <dbReference type="RefSeq" id="XP_065646246.1"/>
    </source>
</evidence>